<dbReference type="EMBL" id="MT142321">
    <property type="protein sequence ID" value="QJA78120.1"/>
    <property type="molecule type" value="Genomic_DNA"/>
</dbReference>
<dbReference type="EMBL" id="MT141558">
    <property type="protein sequence ID" value="QJA66640.1"/>
    <property type="molecule type" value="Genomic_DNA"/>
</dbReference>
<dbReference type="AlphaFoldDB" id="A0A6M3K8K5"/>
<sequence>MEFKPMLPYSIRVDCASNFGVIVQIGCGQLVFTTRESLLSYLCEYILDPKAVERQWQESVKRPRDGMPVSRSDIASSLPTEGKTKEVSRNAT</sequence>
<protein>
    <submittedName>
        <fullName evidence="3">Uncharacterized protein</fullName>
    </submittedName>
</protein>
<feature type="region of interest" description="Disordered" evidence="1">
    <location>
        <begin position="58"/>
        <end position="92"/>
    </location>
</feature>
<gene>
    <name evidence="3" type="ORF">MM415A01130_0012</name>
    <name evidence="2" type="ORF">MM415B00340_0024</name>
</gene>
<name>A0A6M3K8K5_9ZZZZ</name>
<feature type="compositionally biased region" description="Basic and acidic residues" evidence="1">
    <location>
        <begin position="82"/>
        <end position="92"/>
    </location>
</feature>
<evidence type="ECO:0000313" key="3">
    <source>
        <dbReference type="EMBL" id="QJA78120.1"/>
    </source>
</evidence>
<evidence type="ECO:0000256" key="1">
    <source>
        <dbReference type="SAM" id="MobiDB-lite"/>
    </source>
</evidence>
<proteinExistence type="predicted"/>
<organism evidence="3">
    <name type="scientific">viral metagenome</name>
    <dbReference type="NCBI Taxonomy" id="1070528"/>
    <lineage>
        <taxon>unclassified sequences</taxon>
        <taxon>metagenomes</taxon>
        <taxon>organismal metagenomes</taxon>
    </lineage>
</organism>
<evidence type="ECO:0000313" key="2">
    <source>
        <dbReference type="EMBL" id="QJA66640.1"/>
    </source>
</evidence>
<reference evidence="3" key="1">
    <citation type="submission" date="2020-03" db="EMBL/GenBank/DDBJ databases">
        <title>The deep terrestrial virosphere.</title>
        <authorList>
            <person name="Holmfeldt K."/>
            <person name="Nilsson E."/>
            <person name="Simone D."/>
            <person name="Lopez-Fernandez M."/>
            <person name="Wu X."/>
            <person name="de Brujin I."/>
            <person name="Lundin D."/>
            <person name="Andersson A."/>
            <person name="Bertilsson S."/>
            <person name="Dopson M."/>
        </authorList>
    </citation>
    <scope>NUCLEOTIDE SEQUENCE</scope>
    <source>
        <strain evidence="3">MM415A01130</strain>
        <strain evidence="2">MM415B00340</strain>
    </source>
</reference>
<accession>A0A6M3K8K5</accession>